<keyword evidence="1 3" id="KW-0378">Hydrolase</keyword>
<dbReference type="Pfam" id="PF07859">
    <property type="entry name" value="Abhydrolase_3"/>
    <property type="match status" value="1"/>
</dbReference>
<dbReference type="GO" id="GO:0016787">
    <property type="term" value="F:hydrolase activity"/>
    <property type="evidence" value="ECO:0007669"/>
    <property type="project" value="UniProtKB-KW"/>
</dbReference>
<evidence type="ECO:0000313" key="3">
    <source>
        <dbReference type="EMBL" id="MBE6833871.1"/>
    </source>
</evidence>
<dbReference type="RefSeq" id="WP_326840556.1">
    <property type="nucleotide sequence ID" value="NZ_JBKWRC010000007.1"/>
</dbReference>
<dbReference type="EMBL" id="SVNY01000004">
    <property type="protein sequence ID" value="MBE6833871.1"/>
    <property type="molecule type" value="Genomic_DNA"/>
</dbReference>
<evidence type="ECO:0000313" key="4">
    <source>
        <dbReference type="Proteomes" id="UP000754750"/>
    </source>
</evidence>
<protein>
    <submittedName>
        <fullName evidence="3">Alpha/beta hydrolase</fullName>
    </submittedName>
</protein>
<proteinExistence type="predicted"/>
<dbReference type="PANTHER" id="PTHR48081:SF8">
    <property type="entry name" value="ALPHA_BETA HYDROLASE FOLD-3 DOMAIN-CONTAINING PROTEIN-RELATED"/>
    <property type="match status" value="1"/>
</dbReference>
<reference evidence="3" key="1">
    <citation type="submission" date="2019-04" db="EMBL/GenBank/DDBJ databases">
        <title>Evolution of Biomass-Degrading Anaerobic Consortia Revealed by Metagenomics.</title>
        <authorList>
            <person name="Peng X."/>
        </authorList>
    </citation>
    <scope>NUCLEOTIDE SEQUENCE</scope>
    <source>
        <strain evidence="3">SIG551</strain>
    </source>
</reference>
<evidence type="ECO:0000259" key="2">
    <source>
        <dbReference type="Pfam" id="PF07859"/>
    </source>
</evidence>
<feature type="domain" description="Alpha/beta hydrolase fold-3" evidence="2">
    <location>
        <begin position="75"/>
        <end position="284"/>
    </location>
</feature>
<dbReference type="Gene3D" id="3.40.50.1820">
    <property type="entry name" value="alpha/beta hydrolase"/>
    <property type="match status" value="1"/>
</dbReference>
<name>A0A928KXE5_9FIRM</name>
<comment type="caution">
    <text evidence="3">The sequence shown here is derived from an EMBL/GenBank/DDBJ whole genome shotgun (WGS) entry which is preliminary data.</text>
</comment>
<dbReference type="InterPro" id="IPR050300">
    <property type="entry name" value="GDXG_lipolytic_enzyme"/>
</dbReference>
<organism evidence="3 4">
    <name type="scientific">Faecalispora sporosphaeroides</name>
    <dbReference type="NCBI Taxonomy" id="1549"/>
    <lineage>
        <taxon>Bacteria</taxon>
        <taxon>Bacillati</taxon>
        <taxon>Bacillota</taxon>
        <taxon>Clostridia</taxon>
        <taxon>Eubacteriales</taxon>
        <taxon>Oscillospiraceae</taxon>
        <taxon>Faecalispora</taxon>
    </lineage>
</organism>
<gene>
    <name evidence="3" type="ORF">E7512_09870</name>
</gene>
<evidence type="ECO:0000256" key="1">
    <source>
        <dbReference type="ARBA" id="ARBA00022801"/>
    </source>
</evidence>
<dbReference type="SUPFAM" id="SSF53474">
    <property type="entry name" value="alpha/beta-Hydrolases"/>
    <property type="match status" value="1"/>
</dbReference>
<dbReference type="InterPro" id="IPR029058">
    <property type="entry name" value="AB_hydrolase_fold"/>
</dbReference>
<accession>A0A928KXE5</accession>
<sequence length="313" mass="35387">MAINKVMRAALKAITSLEPDVKKTYKMERQFQILTSRLRGKPKDYKMWDHTVCCEGHAIPVRLFAPSRKRALPLLLFFHGGGWVTGGIENYTGVCADLAKATNCTIASVDYRLAPEHKFPAAVEDCYAVTREFFLGRIPRVNPDHITLIGDSAGGNLAAAVSLMARDRGEFLPRRQILLYPSTYSDHSERSPFPSIRENGTDYLLTSKRIQSFIELYRSSDNDLNNPYFAPLLASDFSRQPRTLLITAEYCPLRDEGEAYGEKLRAAGNDVQVVRIPDALHAYMMLPPRFEQVQQTYRIINGFLRKGNLHGRT</sequence>
<dbReference type="AlphaFoldDB" id="A0A928KXE5"/>
<dbReference type="PANTHER" id="PTHR48081">
    <property type="entry name" value="AB HYDROLASE SUPERFAMILY PROTEIN C4A8.06C"/>
    <property type="match status" value="1"/>
</dbReference>
<dbReference type="Proteomes" id="UP000754750">
    <property type="component" value="Unassembled WGS sequence"/>
</dbReference>
<dbReference type="InterPro" id="IPR013094">
    <property type="entry name" value="AB_hydrolase_3"/>
</dbReference>